<evidence type="ECO:0000256" key="6">
    <source>
        <dbReference type="SAM" id="Coils"/>
    </source>
</evidence>
<dbReference type="CDD" id="cd16331">
    <property type="entry name" value="YjgA-like"/>
    <property type="match status" value="1"/>
</dbReference>
<keyword evidence="6" id="KW-0175">Coiled coil</keyword>
<evidence type="ECO:0000313" key="7">
    <source>
        <dbReference type="EMBL" id="KZN68400.1"/>
    </source>
</evidence>
<dbReference type="PANTHER" id="PTHR38101:SF1">
    <property type="entry name" value="UPF0307 PROTEIN YJGA"/>
    <property type="match status" value="1"/>
</dbReference>
<keyword evidence="2 5" id="KW-0690">Ribosome biogenesis</keyword>
<reference evidence="7 8" key="1">
    <citation type="submission" date="2013-07" db="EMBL/GenBank/DDBJ databases">
        <title>Comparative Genomic and Metabolomic Analysis of Twelve Strains of Pseudoalteromonas luteoviolacea.</title>
        <authorList>
            <person name="Vynne N.G."/>
            <person name="Mansson M."/>
            <person name="Gram L."/>
        </authorList>
    </citation>
    <scope>NUCLEOTIDE SEQUENCE [LARGE SCALE GENOMIC DNA]</scope>
    <source>
        <strain evidence="7 8">S4060-1</strain>
    </source>
</reference>
<feature type="coiled-coil region" evidence="6">
    <location>
        <begin position="117"/>
        <end position="158"/>
    </location>
</feature>
<evidence type="ECO:0000256" key="3">
    <source>
        <dbReference type="ARBA" id="ARBA00022730"/>
    </source>
</evidence>
<dbReference type="InterPro" id="IPR023153">
    <property type="entry name" value="DarP_sf"/>
</dbReference>
<comment type="subcellular location">
    <subcellularLocation>
        <location evidence="5">Cytoplasm</location>
    </subcellularLocation>
    <text evidence="5">Associates with late stage pre-50S ribosomal subunits.</text>
</comment>
<dbReference type="GO" id="GO:0019843">
    <property type="term" value="F:rRNA binding"/>
    <property type="evidence" value="ECO:0007669"/>
    <property type="project" value="UniProtKB-UniRule"/>
</dbReference>
<dbReference type="AlphaFoldDB" id="A0A161YYQ0"/>
<dbReference type="EMBL" id="AUXX01000009">
    <property type="protein sequence ID" value="KZN68400.1"/>
    <property type="molecule type" value="Genomic_DNA"/>
</dbReference>
<keyword evidence="4 5" id="KW-0694">RNA-binding</keyword>
<accession>A0A161YYQ0</accession>
<dbReference type="PANTHER" id="PTHR38101">
    <property type="entry name" value="UPF0307 PROTEIN YJGA"/>
    <property type="match status" value="1"/>
</dbReference>
<dbReference type="PATRIC" id="fig|1365257.3.peg.1339"/>
<evidence type="ECO:0000256" key="1">
    <source>
        <dbReference type="ARBA" id="ARBA00022490"/>
    </source>
</evidence>
<keyword evidence="3 5" id="KW-0699">rRNA-binding</keyword>
<keyword evidence="1 5" id="KW-0963">Cytoplasm</keyword>
<protein>
    <recommendedName>
        <fullName evidence="5">Dual-action ribosomal maturation protein DarP</fullName>
    </recommendedName>
    <alternativeName>
        <fullName evidence="5">Large ribosomal subunit assembly factor DarP</fullName>
    </alternativeName>
</protein>
<comment type="caution">
    <text evidence="7">The sequence shown here is derived from an EMBL/GenBank/DDBJ whole genome shotgun (WGS) entry which is preliminary data.</text>
</comment>
<dbReference type="Pfam" id="PF04751">
    <property type="entry name" value="DarP"/>
    <property type="match status" value="1"/>
</dbReference>
<dbReference type="PIRSF" id="PIRSF016183">
    <property type="entry name" value="UCP016183"/>
    <property type="match status" value="1"/>
</dbReference>
<evidence type="ECO:0000256" key="5">
    <source>
        <dbReference type="HAMAP-Rule" id="MF_00765"/>
    </source>
</evidence>
<dbReference type="Proteomes" id="UP000076661">
    <property type="component" value="Unassembled WGS sequence"/>
</dbReference>
<dbReference type="GO" id="GO:0043022">
    <property type="term" value="F:ribosome binding"/>
    <property type="evidence" value="ECO:0007669"/>
    <property type="project" value="UniProtKB-UniRule"/>
</dbReference>
<name>A0A161YYQ0_9GAMM</name>
<evidence type="ECO:0000256" key="4">
    <source>
        <dbReference type="ARBA" id="ARBA00022884"/>
    </source>
</evidence>
<sequence length="211" mass="24609">MRHNFAGLDISSWCAKAIFFAASWYNQCNCNIQCRKVMAKKSENHIEDEEIIYVSKSELKRDAQQYQQLGINIAELGKKQREKLPLSHELVEAMALADKIRGKHDAYRRHMNYIAKVLRTTDNVEDLQKALDTLLNKNNQAEVLLNQIERIREELLSQGDSKINELLELHPSMERQKLRQLVRQANKEVKAEKPAKGYKELFQYLKEAILD</sequence>
<dbReference type="NCBIfam" id="NF003593">
    <property type="entry name" value="PRK05255.1-1"/>
    <property type="match status" value="1"/>
</dbReference>
<dbReference type="Gene3D" id="1.10.60.30">
    <property type="entry name" value="PSPTO4464-like domains"/>
    <property type="match status" value="2"/>
</dbReference>
<dbReference type="InterPro" id="IPR006839">
    <property type="entry name" value="DarP"/>
</dbReference>
<proteinExistence type="inferred from homology"/>
<evidence type="ECO:0000256" key="2">
    <source>
        <dbReference type="ARBA" id="ARBA00022517"/>
    </source>
</evidence>
<comment type="function">
    <text evidence="5">Member of a network of 50S ribosomal subunit biogenesis factors which assembles along the 30S-50S interface, preventing incorrect 23S rRNA structures from forming. Promotes peptidyl transferase center (PTC) maturation.</text>
</comment>
<organism evidence="7 8">
    <name type="scientific">Pseudoalteromonas luteoviolacea S4060-1</name>
    <dbReference type="NCBI Taxonomy" id="1365257"/>
    <lineage>
        <taxon>Bacteria</taxon>
        <taxon>Pseudomonadati</taxon>
        <taxon>Pseudomonadota</taxon>
        <taxon>Gammaproteobacteria</taxon>
        <taxon>Alteromonadales</taxon>
        <taxon>Pseudoalteromonadaceae</taxon>
        <taxon>Pseudoalteromonas</taxon>
    </lineage>
</organism>
<evidence type="ECO:0000313" key="8">
    <source>
        <dbReference type="Proteomes" id="UP000076661"/>
    </source>
</evidence>
<dbReference type="SUPFAM" id="SSF158710">
    <property type="entry name" value="PSPTO4464-like"/>
    <property type="match status" value="1"/>
</dbReference>
<dbReference type="GO" id="GO:1902626">
    <property type="term" value="P:assembly of large subunit precursor of preribosome"/>
    <property type="evidence" value="ECO:0007669"/>
    <property type="project" value="UniProtKB-UniRule"/>
</dbReference>
<gene>
    <name evidence="5" type="primary">darP</name>
    <name evidence="7" type="ORF">N478_14640</name>
</gene>
<dbReference type="GO" id="GO:0005829">
    <property type="term" value="C:cytosol"/>
    <property type="evidence" value="ECO:0007669"/>
    <property type="project" value="TreeGrafter"/>
</dbReference>
<dbReference type="HAMAP" id="MF_00765">
    <property type="entry name" value="DarP"/>
    <property type="match status" value="1"/>
</dbReference>
<comment type="similarity">
    <text evidence="5">Belongs to the DarP family.</text>
</comment>